<protein>
    <submittedName>
        <fullName evidence="2">Enoyl-CoA hydratase</fullName>
        <ecNumber evidence="2">4.2.1.17</ecNumber>
    </submittedName>
</protein>
<name>A0A2A4MSX0_9GAMM</name>
<dbReference type="InterPro" id="IPR001753">
    <property type="entry name" value="Enoyl-CoA_hydra/iso"/>
</dbReference>
<dbReference type="Pfam" id="PF00378">
    <property type="entry name" value="ECH_1"/>
    <property type="match status" value="1"/>
</dbReference>
<proteinExistence type="inferred from homology"/>
<dbReference type="PANTHER" id="PTHR11941:SF171">
    <property type="entry name" value="SD19268P"/>
    <property type="match status" value="1"/>
</dbReference>
<accession>A0A2A4MSX0</accession>
<dbReference type="GO" id="GO:0004300">
    <property type="term" value="F:enoyl-CoA hydratase activity"/>
    <property type="evidence" value="ECO:0007669"/>
    <property type="project" value="UniProtKB-EC"/>
</dbReference>
<sequence length="259" mass="28002">MSDSGFGQYGDVEVKLKSSGSSRVAYINLDNINKANALNAQLIENLRCIFDELAQDEMLRAVVLGGNGKGFSAGADISIMQSLDAAGGRNFITGLHRLIHSIRSLPVPVIGKLHGYCFGGALEMAAACDFRIGEVGLIIGMPEVKVGIPSVIEAALLPNLIGWGKTREMLLTGANFNGSDAYEMGFLQKIVSLDEMDDAIEAWLSHILDSGALAVRSQKALMAKWEEMKLSEAIVEGIEHFSRAYETDEPAQLMARRLK</sequence>
<organism evidence="2 3">
    <name type="scientific">SAR86 cluster bacterium</name>
    <dbReference type="NCBI Taxonomy" id="2030880"/>
    <lineage>
        <taxon>Bacteria</taxon>
        <taxon>Pseudomonadati</taxon>
        <taxon>Pseudomonadota</taxon>
        <taxon>Gammaproteobacteria</taxon>
        <taxon>SAR86 cluster</taxon>
    </lineage>
</organism>
<dbReference type="PANTHER" id="PTHR11941">
    <property type="entry name" value="ENOYL-COA HYDRATASE-RELATED"/>
    <property type="match status" value="1"/>
</dbReference>
<dbReference type="GO" id="GO:0006635">
    <property type="term" value="P:fatty acid beta-oxidation"/>
    <property type="evidence" value="ECO:0007669"/>
    <property type="project" value="TreeGrafter"/>
</dbReference>
<dbReference type="Gene3D" id="3.90.226.10">
    <property type="entry name" value="2-enoyl-CoA Hydratase, Chain A, domain 1"/>
    <property type="match status" value="1"/>
</dbReference>
<gene>
    <name evidence="2" type="ORF">COC19_02050</name>
</gene>
<dbReference type="AlphaFoldDB" id="A0A2A4MSX0"/>
<dbReference type="CDD" id="cd06558">
    <property type="entry name" value="crotonase-like"/>
    <property type="match status" value="1"/>
</dbReference>
<dbReference type="SUPFAM" id="SSF52096">
    <property type="entry name" value="ClpP/crotonase"/>
    <property type="match status" value="1"/>
</dbReference>
<dbReference type="EMBL" id="NVQR01000030">
    <property type="protein sequence ID" value="PCH62962.1"/>
    <property type="molecule type" value="Genomic_DNA"/>
</dbReference>
<comment type="similarity">
    <text evidence="1">Belongs to the enoyl-CoA hydratase/isomerase family.</text>
</comment>
<evidence type="ECO:0000313" key="2">
    <source>
        <dbReference type="EMBL" id="PCH62962.1"/>
    </source>
</evidence>
<dbReference type="Proteomes" id="UP000218172">
    <property type="component" value="Unassembled WGS sequence"/>
</dbReference>
<keyword evidence="2" id="KW-0456">Lyase</keyword>
<reference evidence="3" key="1">
    <citation type="submission" date="2017-08" db="EMBL/GenBank/DDBJ databases">
        <title>A dynamic microbial community with high functional redundancy inhabits the cold, oxic subseafloor aquifer.</title>
        <authorList>
            <person name="Tully B.J."/>
            <person name="Wheat C.G."/>
            <person name="Glazer B.T."/>
            <person name="Huber J.A."/>
        </authorList>
    </citation>
    <scope>NUCLEOTIDE SEQUENCE [LARGE SCALE GENOMIC DNA]</scope>
</reference>
<dbReference type="EC" id="4.2.1.17" evidence="2"/>
<dbReference type="InterPro" id="IPR029045">
    <property type="entry name" value="ClpP/crotonase-like_dom_sf"/>
</dbReference>
<evidence type="ECO:0000256" key="1">
    <source>
        <dbReference type="ARBA" id="ARBA00005254"/>
    </source>
</evidence>
<evidence type="ECO:0000313" key="3">
    <source>
        <dbReference type="Proteomes" id="UP000218172"/>
    </source>
</evidence>
<comment type="caution">
    <text evidence="2">The sequence shown here is derived from an EMBL/GenBank/DDBJ whole genome shotgun (WGS) entry which is preliminary data.</text>
</comment>